<evidence type="ECO:0000313" key="3">
    <source>
        <dbReference type="RefSeq" id="XP_013205663.1"/>
    </source>
</evidence>
<evidence type="ECO:0000256" key="1">
    <source>
        <dbReference type="SAM" id="MobiDB-lite"/>
    </source>
</evidence>
<name>A0ABM1AP72_MICOH</name>
<feature type="compositionally biased region" description="Basic and acidic residues" evidence="1">
    <location>
        <begin position="360"/>
        <end position="390"/>
    </location>
</feature>
<gene>
    <name evidence="3" type="primary">Fam169b</name>
</gene>
<sequence>MNFEDVMLSEMSQLQQEKPVCSDDVPKAVTELWRESTRVCAFFAKEDLGFMEAHLFCIPFVIALKAYPVDILQDDSEGQQVAAQVYYDLLREGAQASAEVFSLPTGEQVRLETPSLRFCAMYRDEPQHKLLTLVSPQDTKTVVAVYLKDSWWSIEDVLRTSDPTREGLMKVQSFGERIVLFVLNTIVFGRLERSLDDDDMFFLPHPAKEQAKILWRDGAAVGFYSIKMKGSLCGDGTSACYLLPVLDTVFVRRKNRSQGLGTAMLRDFCDTFREDEALGISCPISPAMYKVLRRFLSIHSGERGRLWEVEPPGAWGQRANIWLKVCLREPRPQDGTTVHPKCSEEDTNSPRQTSQSDGRTQFDHGESNKEWIAEERETQNDQECVKREEEAGMPLRPSWDETEGQGAKRTVAVAGLAGRTSIVVPGLTLPAMWATGTELVVAFTGLSPACDPVGTN</sequence>
<feature type="compositionally biased region" description="Polar residues" evidence="1">
    <location>
        <begin position="349"/>
        <end position="359"/>
    </location>
</feature>
<reference evidence="3" key="1">
    <citation type="submission" date="2025-08" db="UniProtKB">
        <authorList>
            <consortium name="RefSeq"/>
        </authorList>
    </citation>
    <scope>IDENTIFICATION</scope>
</reference>
<dbReference type="RefSeq" id="XP_013205663.1">
    <property type="nucleotide sequence ID" value="XM_013350209.1"/>
</dbReference>
<organism evidence="2 3">
    <name type="scientific">Microtus ochrogaster</name>
    <name type="common">Prairie vole</name>
    <dbReference type="NCBI Taxonomy" id="79684"/>
    <lineage>
        <taxon>Eukaryota</taxon>
        <taxon>Metazoa</taxon>
        <taxon>Chordata</taxon>
        <taxon>Craniata</taxon>
        <taxon>Vertebrata</taxon>
        <taxon>Euteleostomi</taxon>
        <taxon>Mammalia</taxon>
        <taxon>Eutheria</taxon>
        <taxon>Euarchontoglires</taxon>
        <taxon>Glires</taxon>
        <taxon>Rodentia</taxon>
        <taxon>Myomorpha</taxon>
        <taxon>Muroidea</taxon>
        <taxon>Cricetidae</taxon>
        <taxon>Arvicolinae</taxon>
        <taxon>Microtus</taxon>
    </lineage>
</organism>
<keyword evidence="2" id="KW-1185">Reference proteome</keyword>
<dbReference type="PANTHER" id="PTHR22442">
    <property type="match status" value="1"/>
</dbReference>
<dbReference type="PANTHER" id="PTHR22442:SF4">
    <property type="entry name" value="PROTEIN FAM169BP"/>
    <property type="match status" value="1"/>
</dbReference>
<feature type="region of interest" description="Disordered" evidence="1">
    <location>
        <begin position="333"/>
        <end position="406"/>
    </location>
</feature>
<dbReference type="InterPro" id="IPR016181">
    <property type="entry name" value="Acyl_CoA_acyltransferase"/>
</dbReference>
<accession>A0ABM1AP72</accession>
<evidence type="ECO:0000313" key="2">
    <source>
        <dbReference type="Proteomes" id="UP000694915"/>
    </source>
</evidence>
<dbReference type="SUPFAM" id="SSF55729">
    <property type="entry name" value="Acyl-CoA N-acyltransferases (Nat)"/>
    <property type="match status" value="1"/>
</dbReference>
<dbReference type="CDD" id="cd04301">
    <property type="entry name" value="NAT_SF"/>
    <property type="match status" value="1"/>
</dbReference>
<dbReference type="InterPro" id="IPR029625">
    <property type="entry name" value="FAM169"/>
</dbReference>
<dbReference type="Proteomes" id="UP000694915">
    <property type="component" value="Chromosome 22"/>
</dbReference>
<protein>
    <submittedName>
        <fullName evidence="3">Protein FAM169B</fullName>
    </submittedName>
</protein>
<proteinExistence type="predicted"/>
<dbReference type="GeneID" id="102000812"/>